<dbReference type="SMART" id="SM00028">
    <property type="entry name" value="TPR"/>
    <property type="match status" value="5"/>
</dbReference>
<dbReference type="Pfam" id="PF13424">
    <property type="entry name" value="TPR_12"/>
    <property type="match status" value="1"/>
</dbReference>
<dbReference type="SUPFAM" id="SSF52540">
    <property type="entry name" value="P-loop containing nucleoside triphosphate hydrolases"/>
    <property type="match status" value="1"/>
</dbReference>
<evidence type="ECO:0000256" key="2">
    <source>
        <dbReference type="SAM" id="MobiDB-lite"/>
    </source>
</evidence>
<dbReference type="Gene3D" id="3.40.50.300">
    <property type="entry name" value="P-loop containing nucleotide triphosphate hydrolases"/>
    <property type="match status" value="1"/>
</dbReference>
<dbReference type="Gene3D" id="1.25.40.10">
    <property type="entry name" value="Tetratricopeptide repeat domain"/>
    <property type="match status" value="1"/>
</dbReference>
<dbReference type="Pfam" id="PF13560">
    <property type="entry name" value="HTH_31"/>
    <property type="match status" value="1"/>
</dbReference>
<dbReference type="CDD" id="cd00093">
    <property type="entry name" value="HTH_XRE"/>
    <property type="match status" value="1"/>
</dbReference>
<dbReference type="InterPro" id="IPR011990">
    <property type="entry name" value="TPR-like_helical_dom_sf"/>
</dbReference>
<name>A0ABP4BN10_9ACTN</name>
<dbReference type="EMBL" id="BAAAHK010000013">
    <property type="protein sequence ID" value="GAA0952230.1"/>
    <property type="molecule type" value="Genomic_DNA"/>
</dbReference>
<protein>
    <recommendedName>
        <fullName evidence="3">HTH cro/C1-type domain-containing protein</fullName>
    </recommendedName>
</protein>
<keyword evidence="5" id="KW-1185">Reference proteome</keyword>
<evidence type="ECO:0000313" key="5">
    <source>
        <dbReference type="Proteomes" id="UP001500542"/>
    </source>
</evidence>
<dbReference type="PROSITE" id="PS50005">
    <property type="entry name" value="TPR"/>
    <property type="match status" value="1"/>
</dbReference>
<feature type="region of interest" description="Disordered" evidence="2">
    <location>
        <begin position="77"/>
        <end position="100"/>
    </location>
</feature>
<dbReference type="SUPFAM" id="SSF48452">
    <property type="entry name" value="TPR-like"/>
    <property type="match status" value="1"/>
</dbReference>
<evidence type="ECO:0000313" key="4">
    <source>
        <dbReference type="EMBL" id="GAA0952230.1"/>
    </source>
</evidence>
<dbReference type="PANTHER" id="PTHR47691">
    <property type="entry name" value="REGULATOR-RELATED"/>
    <property type="match status" value="1"/>
</dbReference>
<evidence type="ECO:0000256" key="1">
    <source>
        <dbReference type="PROSITE-ProRule" id="PRU00339"/>
    </source>
</evidence>
<dbReference type="PROSITE" id="PS50943">
    <property type="entry name" value="HTH_CROC1"/>
    <property type="match status" value="1"/>
</dbReference>
<sequence length="751" mass="80091">MQPAEGEFRELLRAYRQRAGLTQEELAERAGLSVDAIGLLERGERRRPQRQTLTALAAALHLTPTDREDLERARQGELITRSPGTPGERRPLPIPPNPLLGRTTEVASAITLLADSSVRLLTIVGPGGVGKTRLALEIASQFAGGAALSPDGELVAGAPADGEDSAAPARPTDVPGRAGLVFGGGVVFVGLGDLREVGLVGAEVVRSLGVKERGGTNAVGRAVEAIGNSEMLLVVDNFEHLVAGAGVVAELLAACPGLRVLATSRTPLRVSGERVFSLRPLDVPEELSAGELLTLPAVEIFARRALAVVPGFAVSAGNSGTVAAICRKVDGLPLAIELAAPWVRVLSEQELLEQLGKLELLADGPRDLPERHQALRNTLAWSNQLLTAGQQRVLAALSVFVGGFSTEAAIAVTGASVRDLAALVDSSLVTPDGERFRLLEMVRQYADEQLQPADREAVLAKYDAYFFELTARAEMVGPDETRWKLRLAADDANVDAAVGHVVATGDPQRSIQFVRQLWRYWTWHGRLATADHWLAAVRGLLDDSVDLLIKAKLLLWSATTARLRGEYDQAEQFFLASAELATQAGDLNTANAATHNLGIVYYDLGRYDEAAEYFRTTVTKAAHMDSRYGLAFGLTSVGDVERRRGDSAAAGAAYRQGLEIFREIDHDRGIAQALLGLAHLAADDGRTSEAGDQFIEAARLTEGLQDPLAADCLDGLARHYTAIGNHPAATDATTAATTLRHRIGAQPHVSP</sequence>
<accession>A0ABP4BN10</accession>
<comment type="caution">
    <text evidence="4">The sequence shown here is derived from an EMBL/GenBank/DDBJ whole genome shotgun (WGS) entry which is preliminary data.</text>
</comment>
<feature type="repeat" description="TPR" evidence="1">
    <location>
        <begin position="591"/>
        <end position="624"/>
    </location>
</feature>
<dbReference type="InterPro" id="IPR019734">
    <property type="entry name" value="TPR_rpt"/>
</dbReference>
<dbReference type="InterPro" id="IPR001387">
    <property type="entry name" value="Cro/C1-type_HTH"/>
</dbReference>
<dbReference type="InterPro" id="IPR010982">
    <property type="entry name" value="Lambda_DNA-bd_dom_sf"/>
</dbReference>
<feature type="domain" description="HTH cro/C1-type" evidence="3">
    <location>
        <begin position="12"/>
        <end position="67"/>
    </location>
</feature>
<evidence type="ECO:0000259" key="3">
    <source>
        <dbReference type="PROSITE" id="PS50943"/>
    </source>
</evidence>
<proteinExistence type="predicted"/>
<gene>
    <name evidence="4" type="ORF">GCM10009554_54950</name>
</gene>
<dbReference type="RefSeq" id="WP_343976140.1">
    <property type="nucleotide sequence ID" value="NZ_BAAAHK010000013.1"/>
</dbReference>
<keyword evidence="1" id="KW-0802">TPR repeat</keyword>
<dbReference type="PANTHER" id="PTHR47691:SF3">
    <property type="entry name" value="HTH-TYPE TRANSCRIPTIONAL REGULATOR RV0890C-RELATED"/>
    <property type="match status" value="1"/>
</dbReference>
<organism evidence="4 5">
    <name type="scientific">Kribbella koreensis</name>
    <dbReference type="NCBI Taxonomy" id="57909"/>
    <lineage>
        <taxon>Bacteria</taxon>
        <taxon>Bacillati</taxon>
        <taxon>Actinomycetota</taxon>
        <taxon>Actinomycetes</taxon>
        <taxon>Propionibacteriales</taxon>
        <taxon>Kribbellaceae</taxon>
        <taxon>Kribbella</taxon>
    </lineage>
</organism>
<dbReference type="InterPro" id="IPR027417">
    <property type="entry name" value="P-loop_NTPase"/>
</dbReference>
<dbReference type="SMART" id="SM00530">
    <property type="entry name" value="HTH_XRE"/>
    <property type="match status" value="1"/>
</dbReference>
<dbReference type="Gene3D" id="1.10.260.40">
    <property type="entry name" value="lambda repressor-like DNA-binding domains"/>
    <property type="match status" value="1"/>
</dbReference>
<reference evidence="5" key="1">
    <citation type="journal article" date="2019" name="Int. J. Syst. Evol. Microbiol.">
        <title>The Global Catalogue of Microorganisms (GCM) 10K type strain sequencing project: providing services to taxonomists for standard genome sequencing and annotation.</title>
        <authorList>
            <consortium name="The Broad Institute Genomics Platform"/>
            <consortium name="The Broad Institute Genome Sequencing Center for Infectious Disease"/>
            <person name="Wu L."/>
            <person name="Ma J."/>
        </authorList>
    </citation>
    <scope>NUCLEOTIDE SEQUENCE [LARGE SCALE GENOMIC DNA]</scope>
    <source>
        <strain evidence="5">JCM 10977</strain>
    </source>
</reference>
<dbReference type="Proteomes" id="UP001500542">
    <property type="component" value="Unassembled WGS sequence"/>
</dbReference>
<dbReference type="SUPFAM" id="SSF47413">
    <property type="entry name" value="lambda repressor-like DNA-binding domains"/>
    <property type="match status" value="1"/>
</dbReference>